<dbReference type="Gene3D" id="3.30.700.10">
    <property type="entry name" value="Glycoprotein, Type 4 Pilin"/>
    <property type="match status" value="1"/>
</dbReference>
<evidence type="ECO:0000313" key="3">
    <source>
        <dbReference type="Proteomes" id="UP000176901"/>
    </source>
</evidence>
<keyword evidence="1" id="KW-0472">Membrane</keyword>
<dbReference type="SUPFAM" id="SSF54523">
    <property type="entry name" value="Pili subunits"/>
    <property type="match status" value="1"/>
</dbReference>
<dbReference type="InterPro" id="IPR045584">
    <property type="entry name" value="Pilin-like"/>
</dbReference>
<dbReference type="InterPro" id="IPR012902">
    <property type="entry name" value="N_methyl_site"/>
</dbReference>
<name>A0A1G2R2S6_9BACT</name>
<dbReference type="STRING" id="1802451.A3C82_02405"/>
<evidence type="ECO:0000313" key="2">
    <source>
        <dbReference type="EMBL" id="OHA67083.1"/>
    </source>
</evidence>
<accession>A0A1G2R2S6</accession>
<evidence type="ECO:0000256" key="1">
    <source>
        <dbReference type="SAM" id="Phobius"/>
    </source>
</evidence>
<proteinExistence type="predicted"/>
<keyword evidence="1" id="KW-1133">Transmembrane helix</keyword>
<dbReference type="EMBL" id="MHTW01000018">
    <property type="protein sequence ID" value="OHA67083.1"/>
    <property type="molecule type" value="Genomic_DNA"/>
</dbReference>
<reference evidence="2 3" key="1">
    <citation type="journal article" date="2016" name="Nat. Commun.">
        <title>Thousands of microbial genomes shed light on interconnected biogeochemical processes in an aquifer system.</title>
        <authorList>
            <person name="Anantharaman K."/>
            <person name="Brown C.T."/>
            <person name="Hug L.A."/>
            <person name="Sharon I."/>
            <person name="Castelle C.J."/>
            <person name="Probst A.J."/>
            <person name="Thomas B.C."/>
            <person name="Singh A."/>
            <person name="Wilkins M.J."/>
            <person name="Karaoz U."/>
            <person name="Brodie E.L."/>
            <person name="Williams K.H."/>
            <person name="Hubbard S.S."/>
            <person name="Banfield J.F."/>
        </authorList>
    </citation>
    <scope>NUCLEOTIDE SEQUENCE [LARGE SCALE GENOMIC DNA]</scope>
</reference>
<comment type="caution">
    <text evidence="2">The sequence shown here is derived from an EMBL/GenBank/DDBJ whole genome shotgun (WGS) entry which is preliminary data.</text>
</comment>
<dbReference type="PROSITE" id="PS00409">
    <property type="entry name" value="PROKAR_NTER_METHYL"/>
    <property type="match status" value="1"/>
</dbReference>
<protein>
    <recommendedName>
        <fullName evidence="4">General secretion pathway GspH domain-containing protein</fullName>
    </recommendedName>
</protein>
<keyword evidence="1" id="KW-0812">Transmembrane</keyword>
<evidence type="ECO:0008006" key="4">
    <source>
        <dbReference type="Google" id="ProtNLM"/>
    </source>
</evidence>
<feature type="transmembrane region" description="Helical" evidence="1">
    <location>
        <begin position="6"/>
        <end position="27"/>
    </location>
</feature>
<sequence>MKGVTLLEVFFSVAVIGIIAGISIPVYQSFQVRNDLDIAAVEIVQALRRAQALSQAVDGDTAWGVHIAFGFMALFKGAGYAVRDSSFDEVLEIPASVKPSGVQEVVFERFTGLPQTLGVITLASYVNETREIVINAKGMVSY</sequence>
<dbReference type="Proteomes" id="UP000176901">
    <property type="component" value="Unassembled WGS sequence"/>
</dbReference>
<organism evidence="2 3">
    <name type="scientific">Candidatus Wildermuthbacteria bacterium RIFCSPHIGHO2_02_FULL_47_12</name>
    <dbReference type="NCBI Taxonomy" id="1802451"/>
    <lineage>
        <taxon>Bacteria</taxon>
        <taxon>Candidatus Wildermuthiibacteriota</taxon>
    </lineage>
</organism>
<gene>
    <name evidence="2" type="ORF">A3C82_02405</name>
</gene>
<dbReference type="AlphaFoldDB" id="A0A1G2R2S6"/>